<reference evidence="1" key="2">
    <citation type="submission" date="2023-06" db="EMBL/GenBank/DDBJ databases">
        <authorList>
            <person name="Ma L."/>
            <person name="Liu K.-W."/>
            <person name="Li Z."/>
            <person name="Hsiao Y.-Y."/>
            <person name="Qi Y."/>
            <person name="Fu T."/>
            <person name="Tang G."/>
            <person name="Zhang D."/>
            <person name="Sun W.-H."/>
            <person name="Liu D.-K."/>
            <person name="Li Y."/>
            <person name="Chen G.-Z."/>
            <person name="Liu X.-D."/>
            <person name="Liao X.-Y."/>
            <person name="Jiang Y.-T."/>
            <person name="Yu X."/>
            <person name="Hao Y."/>
            <person name="Huang J."/>
            <person name="Zhao X.-W."/>
            <person name="Ke S."/>
            <person name="Chen Y.-Y."/>
            <person name="Wu W.-L."/>
            <person name="Hsu J.-L."/>
            <person name="Lin Y.-F."/>
            <person name="Huang M.-D."/>
            <person name="Li C.-Y."/>
            <person name="Huang L."/>
            <person name="Wang Z.-W."/>
            <person name="Zhao X."/>
            <person name="Zhong W.-Y."/>
            <person name="Peng D.-H."/>
            <person name="Ahmad S."/>
            <person name="Lan S."/>
            <person name="Zhang J.-S."/>
            <person name="Tsai W.-C."/>
            <person name="Van De Peer Y."/>
            <person name="Liu Z.-J."/>
        </authorList>
    </citation>
    <scope>NUCLEOTIDE SEQUENCE</scope>
    <source>
        <strain evidence="1">CP</strain>
        <tissue evidence="1">Leaves</tissue>
    </source>
</reference>
<evidence type="ECO:0000313" key="1">
    <source>
        <dbReference type="EMBL" id="KAK1323392.1"/>
    </source>
</evidence>
<reference evidence="1" key="1">
    <citation type="journal article" date="2023" name="Nat. Commun.">
        <title>Diploid and tetraploid genomes of Acorus and the evolution of monocots.</title>
        <authorList>
            <person name="Ma L."/>
            <person name="Liu K.W."/>
            <person name="Li Z."/>
            <person name="Hsiao Y.Y."/>
            <person name="Qi Y."/>
            <person name="Fu T."/>
            <person name="Tang G.D."/>
            <person name="Zhang D."/>
            <person name="Sun W.H."/>
            <person name="Liu D.K."/>
            <person name="Li Y."/>
            <person name="Chen G.Z."/>
            <person name="Liu X.D."/>
            <person name="Liao X.Y."/>
            <person name="Jiang Y.T."/>
            <person name="Yu X."/>
            <person name="Hao Y."/>
            <person name="Huang J."/>
            <person name="Zhao X.W."/>
            <person name="Ke S."/>
            <person name="Chen Y.Y."/>
            <person name="Wu W.L."/>
            <person name="Hsu J.L."/>
            <person name="Lin Y.F."/>
            <person name="Huang M.D."/>
            <person name="Li C.Y."/>
            <person name="Huang L."/>
            <person name="Wang Z.W."/>
            <person name="Zhao X."/>
            <person name="Zhong W.Y."/>
            <person name="Peng D.H."/>
            <person name="Ahmad S."/>
            <person name="Lan S."/>
            <person name="Zhang J.S."/>
            <person name="Tsai W.C."/>
            <person name="Van de Peer Y."/>
            <person name="Liu Z.J."/>
        </authorList>
    </citation>
    <scope>NUCLEOTIDE SEQUENCE</scope>
    <source>
        <strain evidence="1">CP</strain>
    </source>
</reference>
<accession>A0AAV9FFG1</accession>
<keyword evidence="2" id="KW-1185">Reference proteome</keyword>
<evidence type="ECO:0000313" key="2">
    <source>
        <dbReference type="Proteomes" id="UP001180020"/>
    </source>
</evidence>
<dbReference type="Proteomes" id="UP001180020">
    <property type="component" value="Unassembled WGS sequence"/>
</dbReference>
<gene>
    <name evidence="1" type="ORF">QJS10_CPA02g00861</name>
</gene>
<protein>
    <submittedName>
        <fullName evidence="1">Uncharacterized protein</fullName>
    </submittedName>
</protein>
<sequence length="65" mass="6646">MVASLASNLACLSEFSVADLTVHASGRGGSACGGCFMILIVDQLGGVVTYRGNMSTHVITGKQEL</sequence>
<proteinExistence type="predicted"/>
<comment type="caution">
    <text evidence="1">The sequence shown here is derived from an EMBL/GenBank/DDBJ whole genome shotgun (WGS) entry which is preliminary data.</text>
</comment>
<organism evidence="1 2">
    <name type="scientific">Acorus calamus</name>
    <name type="common">Sweet flag</name>
    <dbReference type="NCBI Taxonomy" id="4465"/>
    <lineage>
        <taxon>Eukaryota</taxon>
        <taxon>Viridiplantae</taxon>
        <taxon>Streptophyta</taxon>
        <taxon>Embryophyta</taxon>
        <taxon>Tracheophyta</taxon>
        <taxon>Spermatophyta</taxon>
        <taxon>Magnoliopsida</taxon>
        <taxon>Liliopsida</taxon>
        <taxon>Acoraceae</taxon>
        <taxon>Acorus</taxon>
    </lineage>
</organism>
<dbReference type="EMBL" id="JAUJYO010000002">
    <property type="protein sequence ID" value="KAK1323392.1"/>
    <property type="molecule type" value="Genomic_DNA"/>
</dbReference>
<dbReference type="AlphaFoldDB" id="A0AAV9FFG1"/>
<name>A0AAV9FFG1_ACOCL</name>